<dbReference type="EMBL" id="JAJADR010000001">
    <property type="protein sequence ID" value="MCB2406653.1"/>
    <property type="molecule type" value="Genomic_DNA"/>
</dbReference>
<comment type="caution">
    <text evidence="2">The sequence shown here is derived from an EMBL/GenBank/DDBJ whole genome shotgun (WGS) entry which is preliminary data.</text>
</comment>
<keyword evidence="3" id="KW-1185">Reference proteome</keyword>
<sequence>MRQWSRLILLTIGLAACKKEGEDGKWYRPTPDSTALYRVTFEATWSEATHPGRYPTGAHFSPLMGASHHVDLERRLFQDGYPASPGIQDMAERGNNTVLRTEINTLISQGKAFRLLDGRTATASPGSLSDTIRLSLAHPALTVVTMIAPSPDWFAGLYSRSLLEGDKWYEEMRVPATFYDAGTDSGPDYTSPDQPTSPIQLVRGVFPQPAPVGYFRLERIK</sequence>
<accession>A0ABS8ALY5</accession>
<dbReference type="PANTHER" id="PTHR11311:SF15">
    <property type="entry name" value="SPONDIN-2"/>
    <property type="match status" value="1"/>
</dbReference>
<dbReference type="PROSITE" id="PS51020">
    <property type="entry name" value="SPONDIN"/>
    <property type="match status" value="1"/>
</dbReference>
<protein>
    <submittedName>
        <fullName evidence="2">Spondin domain-containing protein</fullName>
    </submittedName>
</protein>
<proteinExistence type="predicted"/>
<feature type="domain" description="Spondin" evidence="1">
    <location>
        <begin position="25"/>
        <end position="214"/>
    </location>
</feature>
<dbReference type="Gene3D" id="2.60.40.2130">
    <property type="entry name" value="F-spondin domain"/>
    <property type="match status" value="1"/>
</dbReference>
<evidence type="ECO:0000259" key="1">
    <source>
        <dbReference type="PROSITE" id="PS51020"/>
    </source>
</evidence>
<dbReference type="PROSITE" id="PS51257">
    <property type="entry name" value="PROKAR_LIPOPROTEIN"/>
    <property type="match status" value="1"/>
</dbReference>
<dbReference type="NCBIfam" id="NF038123">
    <property type="entry name" value="NF038123_dom"/>
    <property type="match status" value="1"/>
</dbReference>
<organism evidence="2 3">
    <name type="scientific">Hymenobacter lucidus</name>
    <dbReference type="NCBI Taxonomy" id="2880930"/>
    <lineage>
        <taxon>Bacteria</taxon>
        <taxon>Pseudomonadati</taxon>
        <taxon>Bacteroidota</taxon>
        <taxon>Cytophagia</taxon>
        <taxon>Cytophagales</taxon>
        <taxon>Hymenobacteraceae</taxon>
        <taxon>Hymenobacter</taxon>
    </lineage>
</organism>
<dbReference type="InterPro" id="IPR009465">
    <property type="entry name" value="Spondin_N"/>
</dbReference>
<dbReference type="RefSeq" id="WP_226170851.1">
    <property type="nucleotide sequence ID" value="NZ_JAJADR010000001.1"/>
</dbReference>
<evidence type="ECO:0000313" key="2">
    <source>
        <dbReference type="EMBL" id="MCB2406653.1"/>
    </source>
</evidence>
<gene>
    <name evidence="2" type="ORF">LGH74_01565</name>
</gene>
<dbReference type="Pfam" id="PF06468">
    <property type="entry name" value="Spond_N"/>
    <property type="match status" value="1"/>
</dbReference>
<name>A0ABS8ALY5_9BACT</name>
<dbReference type="PANTHER" id="PTHR11311">
    <property type="entry name" value="SPONDIN"/>
    <property type="match status" value="1"/>
</dbReference>
<dbReference type="InterPro" id="IPR038678">
    <property type="entry name" value="Spondin_N_sf"/>
</dbReference>
<dbReference type="InterPro" id="IPR051418">
    <property type="entry name" value="Spondin/Thrombospondin_T1"/>
</dbReference>
<evidence type="ECO:0000313" key="3">
    <source>
        <dbReference type="Proteomes" id="UP001165296"/>
    </source>
</evidence>
<dbReference type="Proteomes" id="UP001165296">
    <property type="component" value="Unassembled WGS sequence"/>
</dbReference>
<reference evidence="2" key="1">
    <citation type="submission" date="2021-10" db="EMBL/GenBank/DDBJ databases">
        <authorList>
            <person name="Dean J.D."/>
            <person name="Kim M.K."/>
            <person name="Newey C.N."/>
            <person name="Stoker T.S."/>
            <person name="Thompson D.W."/>
            <person name="Grose J.H."/>
        </authorList>
    </citation>
    <scope>NUCLEOTIDE SEQUENCE</scope>
    <source>
        <strain evidence="2">BT178</strain>
    </source>
</reference>